<organism evidence="5 6">
    <name type="scientific">Meloidogyne incognita</name>
    <name type="common">Southern root-knot nematode worm</name>
    <name type="synonym">Oxyuris incognita</name>
    <dbReference type="NCBI Taxonomy" id="6306"/>
    <lineage>
        <taxon>Eukaryota</taxon>
        <taxon>Metazoa</taxon>
        <taxon>Ecdysozoa</taxon>
        <taxon>Nematoda</taxon>
        <taxon>Chromadorea</taxon>
        <taxon>Rhabditida</taxon>
        <taxon>Tylenchina</taxon>
        <taxon>Tylenchomorpha</taxon>
        <taxon>Tylenchoidea</taxon>
        <taxon>Meloidogynidae</taxon>
        <taxon>Meloidogyninae</taxon>
        <taxon>Meloidogyne</taxon>
        <taxon>Meloidogyne incognita group</taxon>
    </lineage>
</organism>
<evidence type="ECO:0000256" key="1">
    <source>
        <dbReference type="ARBA" id="ARBA00022734"/>
    </source>
</evidence>
<dbReference type="InterPro" id="IPR044156">
    <property type="entry name" value="Galectin-like"/>
</dbReference>
<dbReference type="AlphaFoldDB" id="A0A914KUB6"/>
<feature type="domain" description="Galectin" evidence="4">
    <location>
        <begin position="180"/>
        <end position="305"/>
    </location>
</feature>
<feature type="domain" description="Galectin" evidence="4">
    <location>
        <begin position="48"/>
        <end position="179"/>
    </location>
</feature>
<dbReference type="GO" id="GO:0030246">
    <property type="term" value="F:carbohydrate binding"/>
    <property type="evidence" value="ECO:0007669"/>
    <property type="project" value="UniProtKB-UniRule"/>
</dbReference>
<dbReference type="CDD" id="cd00070">
    <property type="entry name" value="GLECT"/>
    <property type="match status" value="2"/>
</dbReference>
<dbReference type="SUPFAM" id="SSF49899">
    <property type="entry name" value="Concanavalin A-like lectins/glucanases"/>
    <property type="match status" value="2"/>
</dbReference>
<proteinExistence type="predicted"/>
<keyword evidence="1 2" id="KW-0430">Lectin</keyword>
<name>A0A914KUB6_MELIC</name>
<keyword evidence="5" id="KW-1185">Reference proteome</keyword>
<dbReference type="PROSITE" id="PS51304">
    <property type="entry name" value="GALECTIN"/>
    <property type="match status" value="2"/>
</dbReference>
<feature type="chain" id="PRO_5036789523" description="Galectin" evidence="3">
    <location>
        <begin position="22"/>
        <end position="308"/>
    </location>
</feature>
<evidence type="ECO:0000313" key="6">
    <source>
        <dbReference type="WBParaSite" id="Minc3s00119g05140"/>
    </source>
</evidence>
<dbReference type="PANTHER" id="PTHR11346:SF180">
    <property type="entry name" value="GALECTIN"/>
    <property type="match status" value="1"/>
</dbReference>
<evidence type="ECO:0000259" key="4">
    <source>
        <dbReference type="PROSITE" id="PS51304"/>
    </source>
</evidence>
<dbReference type="SMART" id="SM00908">
    <property type="entry name" value="Gal-bind_lectin"/>
    <property type="match status" value="2"/>
</dbReference>
<dbReference type="InterPro" id="IPR013320">
    <property type="entry name" value="ConA-like_dom_sf"/>
</dbReference>
<sequence>MANKLISLLLIFFLSVPQFDADQGNEEDPDEKPRYQQYVNEQNYHIPFKTRISEPFREYQTVHAVGKVNADPKRVDLNFYKGGNEDDDMPLHLSVRFDEGLFKGNVVFNTLVNKNWSEPEERVQSPFKPDDEFDIRVFGNRIEIGIFDQRIPLYGVNHVSLLGDLKSLRVFHYGGTKFPNPYNAIAKLLPGMRLDISAMPLGNRVNFNLYKTNNDIALHISIRYSEGIIVRNSMISNQWGDQEIEGSLPLAKNEIFDLTIINEQANFLILFNGKKFCKFVHRSQNLDIETLEVDGTFELHTVTINNAR</sequence>
<evidence type="ECO:0000313" key="5">
    <source>
        <dbReference type="Proteomes" id="UP000887563"/>
    </source>
</evidence>
<dbReference type="PANTHER" id="PTHR11346">
    <property type="entry name" value="GALECTIN"/>
    <property type="match status" value="1"/>
</dbReference>
<dbReference type="WBParaSite" id="Minc3s00119g05140">
    <property type="protein sequence ID" value="Minc3s00119g05140"/>
    <property type="gene ID" value="Minc3s00119g05140"/>
</dbReference>
<feature type="signal peptide" evidence="3">
    <location>
        <begin position="1"/>
        <end position="21"/>
    </location>
</feature>
<dbReference type="InterPro" id="IPR001079">
    <property type="entry name" value="Galectin_CRD"/>
</dbReference>
<dbReference type="Gene3D" id="2.60.120.200">
    <property type="match status" value="2"/>
</dbReference>
<evidence type="ECO:0000256" key="3">
    <source>
        <dbReference type="SAM" id="SignalP"/>
    </source>
</evidence>
<accession>A0A914KUB6</accession>
<keyword evidence="3" id="KW-0732">Signal</keyword>
<evidence type="ECO:0000256" key="2">
    <source>
        <dbReference type="RuleBase" id="RU102079"/>
    </source>
</evidence>
<dbReference type="Pfam" id="PF00337">
    <property type="entry name" value="Gal-bind_lectin"/>
    <property type="match status" value="2"/>
</dbReference>
<reference evidence="6" key="1">
    <citation type="submission" date="2022-11" db="UniProtKB">
        <authorList>
            <consortium name="WormBaseParasite"/>
        </authorList>
    </citation>
    <scope>IDENTIFICATION</scope>
</reference>
<dbReference type="SMART" id="SM00276">
    <property type="entry name" value="GLECT"/>
    <property type="match status" value="2"/>
</dbReference>
<protein>
    <recommendedName>
        <fullName evidence="2">Galectin</fullName>
    </recommendedName>
</protein>
<dbReference type="Proteomes" id="UP000887563">
    <property type="component" value="Unplaced"/>
</dbReference>